<protein>
    <recommendedName>
        <fullName evidence="3">Cell filamentation protein Fic</fullName>
    </recommendedName>
</protein>
<comment type="caution">
    <text evidence="1">The sequence shown here is derived from an EMBL/GenBank/DDBJ whole genome shotgun (WGS) entry which is preliminary data.</text>
</comment>
<dbReference type="PATRIC" id="fig|1618432.3.peg.54"/>
<evidence type="ECO:0000313" key="1">
    <source>
        <dbReference type="EMBL" id="KKQ79041.1"/>
    </source>
</evidence>
<dbReference type="Proteomes" id="UP000034324">
    <property type="component" value="Unassembled WGS sequence"/>
</dbReference>
<name>A0A0G0NPK8_9BACT</name>
<dbReference type="PANTHER" id="PTHR35810:SF1">
    <property type="entry name" value="CYTOPLASMIC PROTEIN"/>
    <property type="match status" value="1"/>
</dbReference>
<dbReference type="Pfam" id="PF13310">
    <property type="entry name" value="Virulence_RhuM"/>
    <property type="match status" value="1"/>
</dbReference>
<reference evidence="1 2" key="1">
    <citation type="journal article" date="2015" name="Nature">
        <title>rRNA introns, odd ribosomes, and small enigmatic genomes across a large radiation of phyla.</title>
        <authorList>
            <person name="Brown C.T."/>
            <person name="Hug L.A."/>
            <person name="Thomas B.C."/>
            <person name="Sharon I."/>
            <person name="Castelle C.J."/>
            <person name="Singh A."/>
            <person name="Wilkins M.J."/>
            <person name="Williams K.H."/>
            <person name="Banfield J.F."/>
        </authorList>
    </citation>
    <scope>NUCLEOTIDE SEQUENCE [LARGE SCALE GENOMIC DNA]</scope>
</reference>
<proteinExistence type="predicted"/>
<gene>
    <name evidence="1" type="ORF">US99_C0004G0003</name>
</gene>
<dbReference type="PIRSF" id="PIRSF015268">
    <property type="entry name" value="Virulence_RhuM"/>
    <property type="match status" value="1"/>
</dbReference>
<sequence length="351" mass="40907">MTVLVVFGMVYKNTMAKKQEIKNIQPNNQITIYKTDDGKARVEVRFEDENVWLTQKLIAQLFECSIDNVSLHLKNIFAEGELNLKSVTEEYSITATDGKQYKTKHYNLEVIIAVGYRVNSVRGTQFRIWATECLKEYMIKGFALDDIRLKQGGYKSRYFEELLQRIRDIRSSERMLYQKVTDIYATAIDYRKEAKETDLFFKTVQNKMHYAVTGKTAAEIISERVSRDKENLGLTNFPGYHPIKRDIFIAKNYLNEKELELLNRIVDAYLSFAEIQAQGEKAMTMKNWIKKLDEYLALMGKGILKDSGSVSAEDAETKAETEFTNYKRVQDKNYISDFDREIKKLLKKVKK</sequence>
<dbReference type="PANTHER" id="PTHR35810">
    <property type="entry name" value="CYTOPLASMIC PROTEIN-RELATED"/>
    <property type="match status" value="1"/>
</dbReference>
<evidence type="ECO:0000313" key="2">
    <source>
        <dbReference type="Proteomes" id="UP000034324"/>
    </source>
</evidence>
<evidence type="ECO:0008006" key="3">
    <source>
        <dbReference type="Google" id="ProtNLM"/>
    </source>
</evidence>
<dbReference type="EMBL" id="LBVC01000004">
    <property type="protein sequence ID" value="KKQ79041.1"/>
    <property type="molecule type" value="Genomic_DNA"/>
</dbReference>
<dbReference type="InterPro" id="IPR011204">
    <property type="entry name" value="Virulence_RhuM-like"/>
</dbReference>
<accession>A0A0G0NPK8</accession>
<dbReference type="AlphaFoldDB" id="A0A0G0NPK8"/>
<organism evidence="1 2">
    <name type="scientific">Candidatus Daviesbacteria bacterium GW2011_GWF2_38_6</name>
    <dbReference type="NCBI Taxonomy" id="1618432"/>
    <lineage>
        <taxon>Bacteria</taxon>
        <taxon>Candidatus Daviesiibacteriota</taxon>
    </lineage>
</organism>